<dbReference type="OrthoDB" id="5296275at2"/>
<proteinExistence type="inferred from homology"/>
<evidence type="ECO:0000313" key="3">
    <source>
        <dbReference type="EMBL" id="BAO81665.1"/>
    </source>
</evidence>
<keyword evidence="2" id="KW-0175">Coiled coil</keyword>
<sequence length="458" mass="50340">MCLARKATAVWPLESAAQGQRPLVFEVPPLDGVSKSGKRRRALWELSASAACPVLGVCLPMCEQRTLMRKCGIDVQGRSDYELHQIGVSECRRRTPLAERLQKWLDAHFALELRQVADFASADDLRQCWQQAKGEPAWGGLMWALLTHPACLLPLEHEILGDVHMMQHQVGMVTRVEQQQWQQQRSQSEQLRAELAEQKARVQRLLQEGQQRQQQAQSEIQRLRQSLLQAEAEQERLTQRCQQLLAERPDAGALQALRLENTDLRLQCQQANRALRAGARPCGVAAPPGLAQPCLTPAVATSSSAAASRLSASAISEASAEPEARSELALGGVGAAPTADPVRPALSTKIACVGGRTAQLPAFREVVEAHGAQLLHHDGGDEHHLSQLSATLAAADWVICQVGCISHNAYWRVKEHCKRTGKPCLYVESTSRSALERAMQRIHTAQHALVCPAKRLDV</sequence>
<keyword evidence="4" id="KW-1185">Reference proteome</keyword>
<dbReference type="EMBL" id="AP014568">
    <property type="protein sequence ID" value="BAO81665.1"/>
    <property type="molecule type" value="Genomic_DNA"/>
</dbReference>
<dbReference type="Pfam" id="PF10087">
    <property type="entry name" value="DUF2325"/>
    <property type="match status" value="1"/>
</dbReference>
<dbReference type="RefSeq" id="WP_144318745.1">
    <property type="nucleotide sequence ID" value="NZ_AP014568.1"/>
</dbReference>
<evidence type="ECO:0000256" key="2">
    <source>
        <dbReference type="SAM" id="Coils"/>
    </source>
</evidence>
<dbReference type="STRING" id="1458425.SRAA_1811"/>
<comment type="similarity">
    <text evidence="1">Belongs to the UPF0751 family.</text>
</comment>
<dbReference type="AlphaFoldDB" id="A0A060NK53"/>
<dbReference type="InterPro" id="IPR016772">
    <property type="entry name" value="UCP020408"/>
</dbReference>
<organism evidence="3 4">
    <name type="scientific">Serpentinimonas raichei</name>
    <dbReference type="NCBI Taxonomy" id="1458425"/>
    <lineage>
        <taxon>Bacteria</taxon>
        <taxon>Pseudomonadati</taxon>
        <taxon>Pseudomonadota</taxon>
        <taxon>Betaproteobacteria</taxon>
        <taxon>Burkholderiales</taxon>
        <taxon>Comamonadaceae</taxon>
        <taxon>Serpentinimonas</taxon>
    </lineage>
</organism>
<dbReference type="KEGG" id="cbaa:SRAA_1811"/>
<protein>
    <recommendedName>
        <fullName evidence="5">DUF2325 domain-containing protein</fullName>
    </recommendedName>
</protein>
<feature type="coiled-coil region" evidence="2">
    <location>
        <begin position="178"/>
        <end position="274"/>
    </location>
</feature>
<dbReference type="Proteomes" id="UP000067461">
    <property type="component" value="Chromosome"/>
</dbReference>
<evidence type="ECO:0008006" key="5">
    <source>
        <dbReference type="Google" id="ProtNLM"/>
    </source>
</evidence>
<evidence type="ECO:0000256" key="1">
    <source>
        <dbReference type="ARBA" id="ARBA00007189"/>
    </source>
</evidence>
<name>A0A060NK53_9BURK</name>
<gene>
    <name evidence="3" type="ORF">SRAA_1811</name>
</gene>
<dbReference type="HOGENOM" id="CLU_042408_0_0_4"/>
<reference evidence="3 4" key="1">
    <citation type="journal article" date="2014" name="Nat. Commun.">
        <title>Physiological and genomic features of highly alkaliphilic hydrogen-utilizing Betaproteobacteria from a continental serpentinizing site.</title>
        <authorList>
            <person name="Suzuki S."/>
            <person name="Kuenen J.G."/>
            <person name="Schipper K."/>
            <person name="van der Velde S."/>
            <person name="Ishii S."/>
            <person name="Wu A."/>
            <person name="Sorokin D.Y."/>
            <person name="Tenney A."/>
            <person name="Meng X.Y."/>
            <person name="Morrill P.L."/>
            <person name="Kamagata Y."/>
            <person name="Muyzer G."/>
            <person name="Nealson K.H."/>
        </authorList>
    </citation>
    <scope>NUCLEOTIDE SEQUENCE [LARGE SCALE GENOMIC DNA]</scope>
    <source>
        <strain evidence="3 4">A1</strain>
    </source>
</reference>
<evidence type="ECO:0000313" key="4">
    <source>
        <dbReference type="Proteomes" id="UP000067461"/>
    </source>
</evidence>
<accession>A0A060NK53</accession>